<organism evidence="5 6">
    <name type="scientific">Variovorax paradoxus</name>
    <dbReference type="NCBI Taxonomy" id="34073"/>
    <lineage>
        <taxon>Bacteria</taxon>
        <taxon>Pseudomonadati</taxon>
        <taxon>Pseudomonadota</taxon>
        <taxon>Betaproteobacteria</taxon>
        <taxon>Burkholderiales</taxon>
        <taxon>Comamonadaceae</taxon>
        <taxon>Variovorax</taxon>
    </lineage>
</organism>
<dbReference type="Gene3D" id="3.40.50.2300">
    <property type="match status" value="2"/>
</dbReference>
<keyword evidence="2 3" id="KW-0732">Signal</keyword>
<feature type="signal peptide" evidence="3">
    <location>
        <begin position="1"/>
        <end position="26"/>
    </location>
</feature>
<dbReference type="InterPro" id="IPR051010">
    <property type="entry name" value="BCAA_transport"/>
</dbReference>
<accession>A0A2W5PHV0</accession>
<dbReference type="PANTHER" id="PTHR30483">
    <property type="entry name" value="LEUCINE-SPECIFIC-BINDING PROTEIN"/>
    <property type="match status" value="1"/>
</dbReference>
<feature type="chain" id="PRO_5015954200" evidence="3">
    <location>
        <begin position="27"/>
        <end position="439"/>
    </location>
</feature>
<evidence type="ECO:0000256" key="2">
    <source>
        <dbReference type="ARBA" id="ARBA00022729"/>
    </source>
</evidence>
<name>A0A2W5PHV0_VARPD</name>
<evidence type="ECO:0000313" key="5">
    <source>
        <dbReference type="EMBL" id="PZQ65262.1"/>
    </source>
</evidence>
<dbReference type="InterPro" id="IPR028082">
    <property type="entry name" value="Peripla_BP_I"/>
</dbReference>
<dbReference type="EMBL" id="QFPP01000506">
    <property type="protein sequence ID" value="PZQ65262.1"/>
    <property type="molecule type" value="Genomic_DNA"/>
</dbReference>
<dbReference type="CDD" id="cd06327">
    <property type="entry name" value="PBP1_SBP-like"/>
    <property type="match status" value="1"/>
</dbReference>
<dbReference type="SUPFAM" id="SSF53822">
    <property type="entry name" value="Periplasmic binding protein-like I"/>
    <property type="match status" value="1"/>
</dbReference>
<protein>
    <submittedName>
        <fullName evidence="5">ABC transporter permease</fullName>
    </submittedName>
</protein>
<evidence type="ECO:0000256" key="1">
    <source>
        <dbReference type="ARBA" id="ARBA00010062"/>
    </source>
</evidence>
<gene>
    <name evidence="5" type="ORF">DI563_25815</name>
</gene>
<dbReference type="PANTHER" id="PTHR30483:SF6">
    <property type="entry name" value="PERIPLASMIC BINDING PROTEIN OF ABC TRANSPORTER FOR NATURAL AMINO ACIDS"/>
    <property type="match status" value="1"/>
</dbReference>
<comment type="similarity">
    <text evidence="1">Belongs to the leucine-binding protein family.</text>
</comment>
<evidence type="ECO:0000259" key="4">
    <source>
        <dbReference type="Pfam" id="PF13458"/>
    </source>
</evidence>
<evidence type="ECO:0000256" key="3">
    <source>
        <dbReference type="SAM" id="SignalP"/>
    </source>
</evidence>
<sequence>MPCIPLRLRHALASAALLALSSVAIAQPASPPRISDNVVKIGVLTDLSGVSSENAGKGSIVAAQLAIDEFSKDRKVLGMPIELVSADSQGKTDIGATKAREWFDQQQVDMITDLTYSNVALAVTRIADEKKRFAMVTGAGASTISDDQCTARSVHWMYDTYALSNTTVPALIARGLTSWYFITADYAFGNALEKDATAIINKSGGKVLGSSRHPINSSDQSSYLLTAQNSGAQVIAMANSGLDTLNTVKQAAQFGMVRGGKQTFTPLLSLITEVQAMGLANAQGMVLTNGFYWDMDERARAFGQRFFAVHKKMPTMMQAAVYSAVLNYLKAIEATGTDEVDAVVAKLRTMRFDDAVIRNGQLRADGKMVHDMLLVQVVEVRAGQALSQRPVATKFIAGGARRTGVSSTFFLNPRRRLNGRHRVRGRCAFAPGRSPCRLP</sequence>
<dbReference type="Pfam" id="PF13458">
    <property type="entry name" value="Peripla_BP_6"/>
    <property type="match status" value="1"/>
</dbReference>
<comment type="caution">
    <text evidence="5">The sequence shown here is derived from an EMBL/GenBank/DDBJ whole genome shotgun (WGS) entry which is preliminary data.</text>
</comment>
<feature type="domain" description="Leucine-binding protein" evidence="4">
    <location>
        <begin position="39"/>
        <end position="378"/>
    </location>
</feature>
<reference evidence="5 6" key="1">
    <citation type="submission" date="2017-08" db="EMBL/GenBank/DDBJ databases">
        <title>Infants hospitalized years apart are colonized by the same room-sourced microbial strains.</title>
        <authorList>
            <person name="Brooks B."/>
            <person name="Olm M.R."/>
            <person name="Firek B.A."/>
            <person name="Baker R."/>
            <person name="Thomas B.C."/>
            <person name="Morowitz M.J."/>
            <person name="Banfield J.F."/>
        </authorList>
    </citation>
    <scope>NUCLEOTIDE SEQUENCE [LARGE SCALE GENOMIC DNA]</scope>
    <source>
        <strain evidence="5">S2_005_003_R2_41</strain>
    </source>
</reference>
<dbReference type="AlphaFoldDB" id="A0A2W5PHV0"/>
<dbReference type="InterPro" id="IPR028081">
    <property type="entry name" value="Leu-bd"/>
</dbReference>
<dbReference type="Proteomes" id="UP000249135">
    <property type="component" value="Unassembled WGS sequence"/>
</dbReference>
<proteinExistence type="inferred from homology"/>
<evidence type="ECO:0000313" key="6">
    <source>
        <dbReference type="Proteomes" id="UP000249135"/>
    </source>
</evidence>